<dbReference type="PANTHER" id="PTHR42059:SF1">
    <property type="entry name" value="TNT DOMAIN-CONTAINING PROTEIN"/>
    <property type="match status" value="1"/>
</dbReference>
<protein>
    <recommendedName>
        <fullName evidence="1">TNT domain-containing protein</fullName>
    </recommendedName>
</protein>
<name>A0A2I1CEC1_ASPN1</name>
<dbReference type="OMA" id="DFPYNYH"/>
<evidence type="ECO:0000313" key="2">
    <source>
        <dbReference type="EMBL" id="PKX95966.1"/>
    </source>
</evidence>
<proteinExistence type="predicted"/>
<dbReference type="VEuPathDB" id="FungiDB:P174DRAFT_459457"/>
<sequence length="205" mass="22147">MQAEDYPATCGTNACYQLAYDCSSCICSNKLLGPANFTLQVPELAPIFNNYKALDAQCPKDWLCTWTNFTAANGKGSYVYPPNNGFKGCPSSGSPSVGDIVDRIGSPYGGYLAPRLTPFEKRSIPGVIKTLSALEGEILPWFGQPGGGKQWYIPGGLKPLINDSLVHVKPVLDSTGDITWQEFSDAEESEAASLGIEGDYDDMYH</sequence>
<dbReference type="Proteomes" id="UP000234474">
    <property type="component" value="Unassembled WGS sequence"/>
</dbReference>
<dbReference type="GeneID" id="36537091"/>
<gene>
    <name evidence="2" type="ORF">P174DRAFT_459457</name>
</gene>
<dbReference type="GO" id="GO:0050135">
    <property type="term" value="F:NADP+ nucleosidase activity"/>
    <property type="evidence" value="ECO:0007669"/>
    <property type="project" value="InterPro"/>
</dbReference>
<dbReference type="InterPro" id="IPR025331">
    <property type="entry name" value="TNT"/>
</dbReference>
<dbReference type="InterPro" id="IPR053024">
    <property type="entry name" value="Fungal_surface_NADase"/>
</dbReference>
<dbReference type="AlphaFoldDB" id="A0A2I1CEC1"/>
<reference evidence="3" key="1">
    <citation type="journal article" date="2018" name="Proc. Natl. Acad. Sci. U.S.A.">
        <title>Linking secondary metabolites to gene clusters through genome sequencing of six diverse Aspergillus species.</title>
        <authorList>
            <person name="Kaerboelling I."/>
            <person name="Vesth T.C."/>
            <person name="Frisvad J.C."/>
            <person name="Nybo J.L."/>
            <person name="Theobald S."/>
            <person name="Kuo A."/>
            <person name="Bowyer P."/>
            <person name="Matsuda Y."/>
            <person name="Mondo S."/>
            <person name="Lyhne E.K."/>
            <person name="Kogle M.E."/>
            <person name="Clum A."/>
            <person name="Lipzen A."/>
            <person name="Salamov A."/>
            <person name="Ngan C.Y."/>
            <person name="Daum C."/>
            <person name="Chiniquy J."/>
            <person name="Barry K."/>
            <person name="LaButti K."/>
            <person name="Haridas S."/>
            <person name="Simmons B.A."/>
            <person name="Magnuson J.K."/>
            <person name="Mortensen U.H."/>
            <person name="Larsen T.O."/>
            <person name="Grigoriev I.V."/>
            <person name="Baker S.E."/>
            <person name="Andersen M.R."/>
        </authorList>
    </citation>
    <scope>NUCLEOTIDE SEQUENCE [LARGE SCALE GENOMIC DNA]</scope>
    <source>
        <strain evidence="3">IBT 16806</strain>
    </source>
</reference>
<dbReference type="OrthoDB" id="2923349at2759"/>
<keyword evidence="3" id="KW-1185">Reference proteome</keyword>
<comment type="caution">
    <text evidence="2">The sequence shown here is derived from an EMBL/GenBank/DDBJ whole genome shotgun (WGS) entry which is preliminary data.</text>
</comment>
<dbReference type="RefSeq" id="XP_024684561.1">
    <property type="nucleotide sequence ID" value="XM_024829765.1"/>
</dbReference>
<accession>A0A2I1CEC1</accession>
<evidence type="ECO:0000313" key="3">
    <source>
        <dbReference type="Proteomes" id="UP000234474"/>
    </source>
</evidence>
<dbReference type="Pfam" id="PF14021">
    <property type="entry name" value="TNT"/>
    <property type="match status" value="1"/>
</dbReference>
<feature type="domain" description="TNT" evidence="1">
    <location>
        <begin position="97"/>
        <end position="163"/>
    </location>
</feature>
<evidence type="ECO:0000259" key="1">
    <source>
        <dbReference type="Pfam" id="PF14021"/>
    </source>
</evidence>
<dbReference type="PANTHER" id="PTHR42059">
    <property type="entry name" value="TNT DOMAIN-CONTAINING PROTEIN"/>
    <property type="match status" value="1"/>
</dbReference>
<dbReference type="EMBL" id="MSZS01000003">
    <property type="protein sequence ID" value="PKX95966.1"/>
    <property type="molecule type" value="Genomic_DNA"/>
</dbReference>
<organism evidence="2 3">
    <name type="scientific">Aspergillus novofumigatus (strain IBT 16806)</name>
    <dbReference type="NCBI Taxonomy" id="1392255"/>
    <lineage>
        <taxon>Eukaryota</taxon>
        <taxon>Fungi</taxon>
        <taxon>Dikarya</taxon>
        <taxon>Ascomycota</taxon>
        <taxon>Pezizomycotina</taxon>
        <taxon>Eurotiomycetes</taxon>
        <taxon>Eurotiomycetidae</taxon>
        <taxon>Eurotiales</taxon>
        <taxon>Aspergillaceae</taxon>
        <taxon>Aspergillus</taxon>
        <taxon>Aspergillus subgen. Fumigati</taxon>
    </lineage>
</organism>